<evidence type="ECO:0000256" key="2">
    <source>
        <dbReference type="ARBA" id="ARBA00022448"/>
    </source>
</evidence>
<evidence type="ECO:0000256" key="12">
    <source>
        <dbReference type="PIRSR" id="PIRSR006816-2"/>
    </source>
</evidence>
<evidence type="ECO:0000256" key="1">
    <source>
        <dbReference type="ARBA" id="ARBA00006422"/>
    </source>
</evidence>
<dbReference type="PANTHER" id="PTHR43513:SF3">
    <property type="entry name" value="DIHYDROOROTATE DEHYDROGENASE B (NAD(+)), ELECTRON TRANSFER SUBUNIT-RELATED"/>
    <property type="match status" value="1"/>
</dbReference>
<comment type="cofactor">
    <cofactor evidence="12">
        <name>[2Fe-2S] cluster</name>
        <dbReference type="ChEBI" id="CHEBI:190135"/>
    </cofactor>
    <text evidence="12">Binds 1 [2Fe-2S] cluster per subunit.</text>
</comment>
<dbReference type="CDD" id="cd06218">
    <property type="entry name" value="DHOD_e_trans"/>
    <property type="match status" value="1"/>
</dbReference>
<dbReference type="SUPFAM" id="SSF63380">
    <property type="entry name" value="Riboflavin synthase domain-like"/>
    <property type="match status" value="1"/>
</dbReference>
<dbReference type="PROSITE" id="PS51384">
    <property type="entry name" value="FAD_FR"/>
    <property type="match status" value="1"/>
</dbReference>
<dbReference type="Pfam" id="PF10418">
    <property type="entry name" value="DHODB_Fe-S_bind"/>
    <property type="match status" value="1"/>
</dbReference>
<keyword evidence="7" id="KW-0249">Electron transport</keyword>
<dbReference type="GO" id="GO:0006221">
    <property type="term" value="P:pyrimidine nucleotide biosynthetic process"/>
    <property type="evidence" value="ECO:0007669"/>
    <property type="project" value="InterPro"/>
</dbReference>
<keyword evidence="2" id="KW-0813">Transport</keyword>
<feature type="binding site" evidence="11">
    <location>
        <begin position="74"/>
        <end position="75"/>
    </location>
    <ligand>
        <name>FAD</name>
        <dbReference type="ChEBI" id="CHEBI:57692"/>
    </ligand>
</feature>
<feature type="binding site" evidence="12">
    <location>
        <position position="223"/>
    </location>
    <ligand>
        <name>[2Fe-2S] cluster</name>
        <dbReference type="ChEBI" id="CHEBI:190135"/>
    </ligand>
</feature>
<dbReference type="Gene3D" id="3.40.50.80">
    <property type="entry name" value="Nucleotide-binding domain of ferredoxin-NADP reductase (FNR) module"/>
    <property type="match status" value="1"/>
</dbReference>
<evidence type="ECO:0000256" key="7">
    <source>
        <dbReference type="ARBA" id="ARBA00022982"/>
    </source>
</evidence>
<keyword evidence="15" id="KW-1185">Reference proteome</keyword>
<comment type="cofactor">
    <cofactor evidence="10">
        <name>[2Fe-2S] cluster</name>
        <dbReference type="ChEBI" id="CHEBI:190135"/>
    </cofactor>
</comment>
<evidence type="ECO:0000313" key="14">
    <source>
        <dbReference type="EMBL" id="QAR33278.1"/>
    </source>
</evidence>
<dbReference type="GO" id="GO:0050660">
    <property type="term" value="F:flavin adenine dinucleotide binding"/>
    <property type="evidence" value="ECO:0007669"/>
    <property type="project" value="InterPro"/>
</dbReference>
<feature type="binding site" evidence="12">
    <location>
        <position position="218"/>
    </location>
    <ligand>
        <name>[2Fe-2S] cluster</name>
        <dbReference type="ChEBI" id="CHEBI:190135"/>
    </ligand>
</feature>
<dbReference type="InterPro" id="IPR017938">
    <property type="entry name" value="Riboflavin_synthase-like_b-brl"/>
</dbReference>
<dbReference type="Proteomes" id="UP000287502">
    <property type="component" value="Chromosome"/>
</dbReference>
<feature type="binding site" evidence="12">
    <location>
        <position position="226"/>
    </location>
    <ligand>
        <name>[2Fe-2S] cluster</name>
        <dbReference type="ChEBI" id="CHEBI:190135"/>
    </ligand>
</feature>
<keyword evidence="4 12" id="KW-0001">2Fe-2S</keyword>
<evidence type="ECO:0000259" key="13">
    <source>
        <dbReference type="PROSITE" id="PS51384"/>
    </source>
</evidence>
<dbReference type="GO" id="GO:0051537">
    <property type="term" value="F:2 iron, 2 sulfur cluster binding"/>
    <property type="evidence" value="ECO:0007669"/>
    <property type="project" value="UniProtKB-KW"/>
</dbReference>
<dbReference type="Pfam" id="PF00175">
    <property type="entry name" value="NAD_binding_1"/>
    <property type="match status" value="1"/>
</dbReference>
<feature type="domain" description="FAD-binding FR-type" evidence="13">
    <location>
        <begin position="1"/>
        <end position="99"/>
    </location>
</feature>
<dbReference type="InterPro" id="IPR039261">
    <property type="entry name" value="FNR_nucleotide-bd"/>
</dbReference>
<organism evidence="14 15">
    <name type="scientific">Geovibrio thiophilus</name>
    <dbReference type="NCBI Taxonomy" id="139438"/>
    <lineage>
        <taxon>Bacteria</taxon>
        <taxon>Pseudomonadati</taxon>
        <taxon>Deferribacterota</taxon>
        <taxon>Deferribacteres</taxon>
        <taxon>Deferribacterales</taxon>
        <taxon>Geovibrionaceae</taxon>
        <taxon>Geovibrio</taxon>
    </lineage>
</organism>
<feature type="binding site" evidence="12">
    <location>
        <position position="242"/>
    </location>
    <ligand>
        <name>[2Fe-2S] cluster</name>
        <dbReference type="ChEBI" id="CHEBI:190135"/>
    </ligand>
</feature>
<dbReference type="EMBL" id="CP035108">
    <property type="protein sequence ID" value="QAR33278.1"/>
    <property type="molecule type" value="Genomic_DNA"/>
</dbReference>
<keyword evidence="8 12" id="KW-0408">Iron</keyword>
<dbReference type="PANTHER" id="PTHR43513">
    <property type="entry name" value="DIHYDROOROTATE DEHYDROGENASE B (NAD(+)), ELECTRON TRANSFER SUBUNIT"/>
    <property type="match status" value="1"/>
</dbReference>
<evidence type="ECO:0000256" key="5">
    <source>
        <dbReference type="ARBA" id="ARBA00022723"/>
    </source>
</evidence>
<dbReference type="Gene3D" id="2.10.240.10">
    <property type="entry name" value="Dihydroorotate dehydrogenase, electron transfer subunit"/>
    <property type="match status" value="1"/>
</dbReference>
<dbReference type="KEGG" id="gtl:EP073_07650"/>
<dbReference type="InterPro" id="IPR037117">
    <property type="entry name" value="Dihydroorotate_DH_ele_sf"/>
</dbReference>
<keyword evidence="3 11" id="KW-0285">Flavoprotein</keyword>
<reference evidence="14 15" key="1">
    <citation type="submission" date="2019-01" db="EMBL/GenBank/DDBJ databases">
        <title>Geovibrio thiophilus DSM 11263, complete genome.</title>
        <authorList>
            <person name="Spring S."/>
            <person name="Bunk B."/>
            <person name="Sproer C."/>
        </authorList>
    </citation>
    <scope>NUCLEOTIDE SEQUENCE [LARGE SCALE GENOMIC DNA]</scope>
    <source>
        <strain evidence="14 15">DSM 11263</strain>
    </source>
</reference>
<dbReference type="InterPro" id="IPR012165">
    <property type="entry name" value="Cyt_c3_hydrogenase_gsu"/>
</dbReference>
<dbReference type="SUPFAM" id="SSF52343">
    <property type="entry name" value="Ferredoxin reductase-like, C-terminal NADP-linked domain"/>
    <property type="match status" value="1"/>
</dbReference>
<dbReference type="InterPro" id="IPR019480">
    <property type="entry name" value="Dihydroorotate_DH_Fe-S-bd"/>
</dbReference>
<dbReference type="AlphaFoldDB" id="A0A3R5UZ13"/>
<comment type="similarity">
    <text evidence="1">Belongs to the PyrK family.</text>
</comment>
<evidence type="ECO:0000256" key="8">
    <source>
        <dbReference type="ARBA" id="ARBA00023004"/>
    </source>
</evidence>
<evidence type="ECO:0000256" key="3">
    <source>
        <dbReference type="ARBA" id="ARBA00022630"/>
    </source>
</evidence>
<keyword evidence="5 12" id="KW-0479">Metal-binding</keyword>
<dbReference type="PRINTS" id="PR00409">
    <property type="entry name" value="PHDIOXRDTASE"/>
</dbReference>
<sequence>MKGIILKNERLNDKYRLMEIESPEFAQTAKPGQFVMVKTGLQDYLADPLLRRPFGVVDVRGNTFRLLYMLVGKGTRLMTESPAGSVIEFSSSLGNGFKSVKNQNIALAAGGVGIAPLLWIAKLLKDDGCRVTLYFGGRNQEDIILADEFRPHIDKLIITTDDGSIGEKALVTAPFEKDAAGFDRVYACGPKRMLQAVSEICVKGGVPVDVSLDERMACGMGACLGCIIYVREGEETVQKRCCVEGPVFDGSKVVWESVCR</sequence>
<accession>A0A3R5UZ13</accession>
<dbReference type="OrthoDB" id="9789468at2"/>
<dbReference type="PIRSF" id="PIRSF006816">
    <property type="entry name" value="Cyc3_hyd_g"/>
    <property type="match status" value="1"/>
</dbReference>
<comment type="cofactor">
    <cofactor evidence="11">
        <name>FAD</name>
        <dbReference type="ChEBI" id="CHEBI:57692"/>
    </cofactor>
    <text evidence="11">Binds 1 FAD per subunit.</text>
</comment>
<gene>
    <name evidence="14" type="ORF">EP073_07650</name>
</gene>
<keyword evidence="6 11" id="KW-0274">FAD</keyword>
<evidence type="ECO:0000256" key="6">
    <source>
        <dbReference type="ARBA" id="ARBA00022827"/>
    </source>
</evidence>
<name>A0A3R5UZ13_9BACT</name>
<dbReference type="InterPro" id="IPR001433">
    <property type="entry name" value="OxRdtase_FAD/NAD-bd"/>
</dbReference>
<evidence type="ECO:0000313" key="15">
    <source>
        <dbReference type="Proteomes" id="UP000287502"/>
    </source>
</evidence>
<dbReference type="GO" id="GO:0016491">
    <property type="term" value="F:oxidoreductase activity"/>
    <property type="evidence" value="ECO:0007669"/>
    <property type="project" value="InterPro"/>
</dbReference>
<evidence type="ECO:0000256" key="9">
    <source>
        <dbReference type="ARBA" id="ARBA00023014"/>
    </source>
</evidence>
<protein>
    <submittedName>
        <fullName evidence="14">Dihydroorotate dehydrogenase electron transfer subunit</fullName>
    </submittedName>
</protein>
<dbReference type="GO" id="GO:0046872">
    <property type="term" value="F:metal ion binding"/>
    <property type="evidence" value="ECO:0007669"/>
    <property type="project" value="UniProtKB-KW"/>
</dbReference>
<dbReference type="InterPro" id="IPR017927">
    <property type="entry name" value="FAD-bd_FR_type"/>
</dbReference>
<dbReference type="RefSeq" id="WP_128466564.1">
    <property type="nucleotide sequence ID" value="NZ_CP035108.1"/>
</dbReference>
<dbReference type="Gene3D" id="2.40.30.10">
    <property type="entry name" value="Translation factors"/>
    <property type="match status" value="1"/>
</dbReference>
<evidence type="ECO:0000256" key="10">
    <source>
        <dbReference type="ARBA" id="ARBA00034078"/>
    </source>
</evidence>
<evidence type="ECO:0000256" key="4">
    <source>
        <dbReference type="ARBA" id="ARBA00022714"/>
    </source>
</evidence>
<dbReference type="InterPro" id="IPR050353">
    <property type="entry name" value="PyrK_electron_transfer"/>
</dbReference>
<proteinExistence type="inferred from homology"/>
<evidence type="ECO:0000256" key="11">
    <source>
        <dbReference type="PIRSR" id="PIRSR006816-1"/>
    </source>
</evidence>
<keyword evidence="9 12" id="KW-0411">Iron-sulfur</keyword>